<sequence>MIMRISWSILQNPKLMKPILAALLSLVAVVGMTSCAQSVNLADHGHVSTFTVPHRASPDGTGQSRISPYVGLEHPAGTIGGTYHHNGRELAGGRYETGQFEYKGRPYFSRYHHNGQYYYGGYFREHEKPRKPAYQTVSADGHLR</sequence>
<protein>
    <submittedName>
        <fullName evidence="1">Uncharacterized protein</fullName>
    </submittedName>
</protein>
<keyword evidence="2" id="KW-1185">Reference proteome</keyword>
<dbReference type="EMBL" id="BKAG01000031">
    <property type="protein sequence ID" value="GEP44543.1"/>
    <property type="molecule type" value="Genomic_DNA"/>
</dbReference>
<proteinExistence type="predicted"/>
<reference evidence="1 2" key="1">
    <citation type="submission" date="2019-07" db="EMBL/GenBank/DDBJ databases">
        <title>Whole genome shotgun sequence of Brevifollis gellanilyticus NBRC 108608.</title>
        <authorList>
            <person name="Hosoyama A."/>
            <person name="Uohara A."/>
            <person name="Ohji S."/>
            <person name="Ichikawa N."/>
        </authorList>
    </citation>
    <scope>NUCLEOTIDE SEQUENCE [LARGE SCALE GENOMIC DNA]</scope>
    <source>
        <strain evidence="1 2">NBRC 108608</strain>
    </source>
</reference>
<evidence type="ECO:0000313" key="1">
    <source>
        <dbReference type="EMBL" id="GEP44543.1"/>
    </source>
</evidence>
<name>A0A512MCS8_9BACT</name>
<dbReference type="PROSITE" id="PS51257">
    <property type="entry name" value="PROKAR_LIPOPROTEIN"/>
    <property type="match status" value="1"/>
</dbReference>
<accession>A0A512MCS8</accession>
<gene>
    <name evidence="1" type="ORF">BGE01nite_38340</name>
</gene>
<dbReference type="Proteomes" id="UP000321577">
    <property type="component" value="Unassembled WGS sequence"/>
</dbReference>
<organism evidence="1 2">
    <name type="scientific">Brevifollis gellanilyticus</name>
    <dbReference type="NCBI Taxonomy" id="748831"/>
    <lineage>
        <taxon>Bacteria</taxon>
        <taxon>Pseudomonadati</taxon>
        <taxon>Verrucomicrobiota</taxon>
        <taxon>Verrucomicrobiia</taxon>
        <taxon>Verrucomicrobiales</taxon>
        <taxon>Verrucomicrobiaceae</taxon>
    </lineage>
</organism>
<dbReference type="AlphaFoldDB" id="A0A512MCS8"/>
<comment type="caution">
    <text evidence="1">The sequence shown here is derived from an EMBL/GenBank/DDBJ whole genome shotgun (WGS) entry which is preliminary data.</text>
</comment>
<evidence type="ECO:0000313" key="2">
    <source>
        <dbReference type="Proteomes" id="UP000321577"/>
    </source>
</evidence>